<gene>
    <name evidence="2" type="ORF">IMCC3135_19830</name>
</gene>
<feature type="compositionally biased region" description="Polar residues" evidence="1">
    <location>
        <begin position="9"/>
        <end position="18"/>
    </location>
</feature>
<feature type="region of interest" description="Disordered" evidence="1">
    <location>
        <begin position="1"/>
        <end position="41"/>
    </location>
</feature>
<dbReference type="KEGG" id="gai:IMCC3135_19830"/>
<name>A0A2Z2NU73_9GAMM</name>
<dbReference type="Proteomes" id="UP000250079">
    <property type="component" value="Chromosome"/>
</dbReference>
<dbReference type="AlphaFoldDB" id="A0A2Z2NU73"/>
<dbReference type="EMBL" id="CP018632">
    <property type="protein sequence ID" value="ASJ74045.1"/>
    <property type="molecule type" value="Genomic_DNA"/>
</dbReference>
<reference evidence="2 3" key="1">
    <citation type="submission" date="2016-12" db="EMBL/GenBank/DDBJ databases">
        <authorList>
            <person name="Song W.-J."/>
            <person name="Kurnit D.M."/>
        </authorList>
    </citation>
    <scope>NUCLEOTIDE SEQUENCE [LARGE SCALE GENOMIC DNA]</scope>
    <source>
        <strain evidence="2 3">IMCC3135</strain>
    </source>
</reference>
<accession>A0A2Z2NU73</accession>
<organism evidence="2 3">
    <name type="scientific">Granulosicoccus antarcticus IMCC3135</name>
    <dbReference type="NCBI Taxonomy" id="1192854"/>
    <lineage>
        <taxon>Bacteria</taxon>
        <taxon>Pseudomonadati</taxon>
        <taxon>Pseudomonadota</taxon>
        <taxon>Gammaproteobacteria</taxon>
        <taxon>Chromatiales</taxon>
        <taxon>Granulosicoccaceae</taxon>
        <taxon>Granulosicoccus</taxon>
    </lineage>
</organism>
<evidence type="ECO:0000313" key="2">
    <source>
        <dbReference type="EMBL" id="ASJ74045.1"/>
    </source>
</evidence>
<sequence length="151" mass="16463">MNMKIVRKSNAQATSSTVTDDEHSPPLVTTPHSGSRENNRAAVSARFKRANFSNMSRQELHDLVNCQTRSGQLSLEDSATFTWLSANVQIDEKAVSGELDQHEALDFLANARFGMDAALAAGNSTIARQFKIALDLMLEIQGQTIGVDTLV</sequence>
<keyword evidence="3" id="KW-1185">Reference proteome</keyword>
<proteinExistence type="predicted"/>
<protein>
    <submittedName>
        <fullName evidence="2">Uncharacterized protein</fullName>
    </submittedName>
</protein>
<evidence type="ECO:0000256" key="1">
    <source>
        <dbReference type="SAM" id="MobiDB-lite"/>
    </source>
</evidence>
<evidence type="ECO:0000313" key="3">
    <source>
        <dbReference type="Proteomes" id="UP000250079"/>
    </source>
</evidence>